<comment type="caution">
    <text evidence="10">The sequence shown here is derived from an EMBL/GenBank/DDBJ whole genome shotgun (WGS) entry which is preliminary data.</text>
</comment>
<feature type="transmembrane region" description="Helical" evidence="8">
    <location>
        <begin position="283"/>
        <end position="302"/>
    </location>
</feature>
<sequence>MSVSTKEHDHDLELDKRQHQDAEAAGIPALANVDDDAHVPNQIHELVSDVPLAGVRRVETVQAVWTKKSRWVLFIALGLASYIYSLDGTTAWQYAFYATSSVFGNMYSGAIDTAGAIIIAVGKPLMAKLSDVFGRAEAYCIVIAFYVIGYICKASAQGVGALAGGTIIYSFGYTGLQLLSQIIIADTTTLRWRGLSSALLSTPFIINAFVSAEIANGILPNWRWGYGMFAILVPACLSPIVGVMFWAQIKAKKMYKNEIAAARALPRKPIGTILYNIANEMDLIGLILVAASLALILLPFTLAPLADGKWNNPSMIAMIVIGFVIFPGFCFWDAKYAKYPIVPYKFLKNPTILASCIIGFTDFVSFYLQYTNLYNFVYVTKDWDARYMSYFGYTQTIALTVFGIMAGAIMSYTREVKWIMFTGLLIRLAGVGMMLHSRGARGSTAELVINQVLQGMGGGFAATCIQVAAQSQVPHVSVATVTAMVLLITEVGNSVGTAAATSIFTTHMPGAIAKHVPGNNATLNALLFSAPSVYGRDNPLGSPIRDGFIQAYEDVMFKQVLAATIVAILPPIACLLLTKRIKLEDVQNLADGRDLAGKPTEVSRELGIVDDDESKDRRSL</sequence>
<feature type="transmembrane region" description="Helical" evidence="8">
    <location>
        <begin position="560"/>
        <end position="578"/>
    </location>
</feature>
<feature type="transmembrane region" description="Helical" evidence="8">
    <location>
        <begin position="162"/>
        <end position="185"/>
    </location>
</feature>
<gene>
    <name evidence="10" type="ORF">FFLO_06963</name>
</gene>
<dbReference type="FunFam" id="1.20.1250.20:FF:000197">
    <property type="entry name" value="Siderophore iron transporter 1"/>
    <property type="match status" value="1"/>
</dbReference>
<feature type="transmembrane region" description="Helical" evidence="8">
    <location>
        <begin position="390"/>
        <end position="411"/>
    </location>
</feature>
<proteinExistence type="inferred from homology"/>
<name>A0A8K0NPZ1_9TREE</name>
<evidence type="ECO:0000256" key="3">
    <source>
        <dbReference type="ARBA" id="ARBA00022448"/>
    </source>
</evidence>
<dbReference type="PROSITE" id="PS50850">
    <property type="entry name" value="MFS"/>
    <property type="match status" value="1"/>
</dbReference>
<evidence type="ECO:0000256" key="5">
    <source>
        <dbReference type="ARBA" id="ARBA00022989"/>
    </source>
</evidence>
<comment type="similarity">
    <text evidence="2">Belongs to the major facilitator superfamily.</text>
</comment>
<evidence type="ECO:0000256" key="8">
    <source>
        <dbReference type="SAM" id="Phobius"/>
    </source>
</evidence>
<evidence type="ECO:0000313" key="10">
    <source>
        <dbReference type="EMBL" id="KAG7527407.1"/>
    </source>
</evidence>
<evidence type="ECO:0000256" key="6">
    <source>
        <dbReference type="ARBA" id="ARBA00023065"/>
    </source>
</evidence>
<evidence type="ECO:0000256" key="1">
    <source>
        <dbReference type="ARBA" id="ARBA00004141"/>
    </source>
</evidence>
<feature type="transmembrane region" description="Helical" evidence="8">
    <location>
        <begin position="106"/>
        <end position="126"/>
    </location>
</feature>
<evidence type="ECO:0000256" key="7">
    <source>
        <dbReference type="ARBA" id="ARBA00023136"/>
    </source>
</evidence>
<evidence type="ECO:0000259" key="9">
    <source>
        <dbReference type="PROSITE" id="PS50850"/>
    </source>
</evidence>
<dbReference type="InterPro" id="IPR011701">
    <property type="entry name" value="MFS"/>
</dbReference>
<feature type="domain" description="Major facilitator superfamily (MFS) profile" evidence="9">
    <location>
        <begin position="73"/>
        <end position="582"/>
    </location>
</feature>
<reference evidence="10" key="1">
    <citation type="submission" date="2020-04" db="EMBL/GenBank/DDBJ databases">
        <title>Analysis of mating type loci in Filobasidium floriforme.</title>
        <authorList>
            <person name="Nowrousian M."/>
        </authorList>
    </citation>
    <scope>NUCLEOTIDE SEQUENCE</scope>
    <source>
        <strain evidence="10">CBS 6242</strain>
    </source>
</reference>
<feature type="transmembrane region" description="Helical" evidence="8">
    <location>
        <begin position="314"/>
        <end position="332"/>
    </location>
</feature>
<feature type="transmembrane region" description="Helical" evidence="8">
    <location>
        <begin position="197"/>
        <end position="218"/>
    </location>
</feature>
<keyword evidence="7 8" id="KW-0472">Membrane</keyword>
<evidence type="ECO:0000256" key="4">
    <source>
        <dbReference type="ARBA" id="ARBA00022692"/>
    </source>
</evidence>
<keyword evidence="4 8" id="KW-0812">Transmembrane</keyword>
<dbReference type="SUPFAM" id="SSF103473">
    <property type="entry name" value="MFS general substrate transporter"/>
    <property type="match status" value="1"/>
</dbReference>
<dbReference type="GO" id="GO:0006811">
    <property type="term" value="P:monoatomic ion transport"/>
    <property type="evidence" value="ECO:0007669"/>
    <property type="project" value="UniProtKB-KW"/>
</dbReference>
<dbReference type="GO" id="GO:0022857">
    <property type="term" value="F:transmembrane transporter activity"/>
    <property type="evidence" value="ECO:0007669"/>
    <property type="project" value="InterPro"/>
</dbReference>
<dbReference type="Proteomes" id="UP000812966">
    <property type="component" value="Unassembled WGS sequence"/>
</dbReference>
<protein>
    <recommendedName>
        <fullName evidence="9">Major facilitator superfamily (MFS) profile domain-containing protein</fullName>
    </recommendedName>
</protein>
<comment type="subcellular location">
    <subcellularLocation>
        <location evidence="1">Membrane</location>
        <topology evidence="1">Multi-pass membrane protein</topology>
    </subcellularLocation>
</comment>
<dbReference type="Pfam" id="PF07690">
    <property type="entry name" value="MFS_1"/>
    <property type="match status" value="1"/>
</dbReference>
<keyword evidence="11" id="KW-1185">Reference proteome</keyword>
<keyword evidence="3" id="KW-0813">Transport</keyword>
<dbReference type="GO" id="GO:0005886">
    <property type="term" value="C:plasma membrane"/>
    <property type="evidence" value="ECO:0007669"/>
    <property type="project" value="TreeGrafter"/>
</dbReference>
<dbReference type="PANTHER" id="PTHR23501">
    <property type="entry name" value="MAJOR FACILITATOR SUPERFAMILY"/>
    <property type="match status" value="1"/>
</dbReference>
<dbReference type="InterPro" id="IPR036259">
    <property type="entry name" value="MFS_trans_sf"/>
</dbReference>
<dbReference type="EMBL" id="JABELV010000297">
    <property type="protein sequence ID" value="KAG7527407.1"/>
    <property type="molecule type" value="Genomic_DNA"/>
</dbReference>
<feature type="transmembrane region" description="Helical" evidence="8">
    <location>
        <begin position="138"/>
        <end position="156"/>
    </location>
</feature>
<feature type="transmembrane region" description="Helical" evidence="8">
    <location>
        <begin position="71"/>
        <end position="94"/>
    </location>
</feature>
<keyword evidence="5 8" id="KW-1133">Transmembrane helix</keyword>
<dbReference type="AlphaFoldDB" id="A0A8K0NPZ1"/>
<evidence type="ECO:0000313" key="11">
    <source>
        <dbReference type="Proteomes" id="UP000812966"/>
    </source>
</evidence>
<keyword evidence="6" id="KW-0406">Ion transport</keyword>
<dbReference type="InterPro" id="IPR020846">
    <property type="entry name" value="MFS_dom"/>
</dbReference>
<organism evidence="10 11">
    <name type="scientific">Filobasidium floriforme</name>
    <dbReference type="NCBI Taxonomy" id="5210"/>
    <lineage>
        <taxon>Eukaryota</taxon>
        <taxon>Fungi</taxon>
        <taxon>Dikarya</taxon>
        <taxon>Basidiomycota</taxon>
        <taxon>Agaricomycotina</taxon>
        <taxon>Tremellomycetes</taxon>
        <taxon>Filobasidiales</taxon>
        <taxon>Filobasidiaceae</taxon>
        <taxon>Filobasidium</taxon>
    </lineage>
</organism>
<feature type="transmembrane region" description="Helical" evidence="8">
    <location>
        <begin position="418"/>
        <end position="437"/>
    </location>
</feature>
<dbReference type="PANTHER" id="PTHR23501:SF87">
    <property type="entry name" value="SIDEROPHORE IRON TRANSPORTER 2"/>
    <property type="match status" value="1"/>
</dbReference>
<feature type="transmembrane region" description="Helical" evidence="8">
    <location>
        <begin position="224"/>
        <end position="247"/>
    </location>
</feature>
<feature type="transmembrane region" description="Helical" evidence="8">
    <location>
        <begin position="352"/>
        <end position="370"/>
    </location>
</feature>
<accession>A0A8K0NPZ1</accession>
<evidence type="ECO:0000256" key="2">
    <source>
        <dbReference type="ARBA" id="ARBA00008335"/>
    </source>
</evidence>
<dbReference type="Gene3D" id="1.20.1250.20">
    <property type="entry name" value="MFS general substrate transporter like domains"/>
    <property type="match status" value="2"/>
</dbReference>